<reference evidence="2" key="1">
    <citation type="journal article" date="2019" name="Environ. Microbiol.">
        <title>Fungal ecological strategies reflected in gene transcription - a case study of two litter decomposers.</title>
        <authorList>
            <person name="Barbi F."/>
            <person name="Kohler A."/>
            <person name="Barry K."/>
            <person name="Baskaran P."/>
            <person name="Daum C."/>
            <person name="Fauchery L."/>
            <person name="Ihrmark K."/>
            <person name="Kuo A."/>
            <person name="LaButti K."/>
            <person name="Lipzen A."/>
            <person name="Morin E."/>
            <person name="Grigoriev I.V."/>
            <person name="Henrissat B."/>
            <person name="Lindahl B."/>
            <person name="Martin F."/>
        </authorList>
    </citation>
    <scope>NUCLEOTIDE SEQUENCE</scope>
    <source>
        <strain evidence="2">JB14</strain>
    </source>
</reference>
<evidence type="ECO:0000313" key="3">
    <source>
        <dbReference type="Proteomes" id="UP000799118"/>
    </source>
</evidence>
<dbReference type="Proteomes" id="UP000799118">
    <property type="component" value="Unassembled WGS sequence"/>
</dbReference>
<protein>
    <submittedName>
        <fullName evidence="2">Uncharacterized protein</fullName>
    </submittedName>
</protein>
<evidence type="ECO:0000256" key="1">
    <source>
        <dbReference type="SAM" id="MobiDB-lite"/>
    </source>
</evidence>
<dbReference type="EMBL" id="ML770250">
    <property type="protein sequence ID" value="KAE9384022.1"/>
    <property type="molecule type" value="Genomic_DNA"/>
</dbReference>
<sequence length="223" mass="25265">MSAQARKDTLILQCIGTCSLTRKLSFESVLDNAHCHAHLDIIAGLHPLNTSLQDGSRTSKRITHADRNTILNPQARVNGRPHGYPSKNREESPASPDRSRTHKSRKRRQVQQNTRSDTILRSVCNWIEVLYQSKLQTFAPRSNRQVVRTLNHAWMQRPSQPLPDDPAHFAAETYPPPLCVLHWAHWHIPSSCPLACSPLIEPTAPRFDSPTLQHKSLPTDTFD</sequence>
<organism evidence="2 3">
    <name type="scientific">Gymnopus androsaceus JB14</name>
    <dbReference type="NCBI Taxonomy" id="1447944"/>
    <lineage>
        <taxon>Eukaryota</taxon>
        <taxon>Fungi</taxon>
        <taxon>Dikarya</taxon>
        <taxon>Basidiomycota</taxon>
        <taxon>Agaricomycotina</taxon>
        <taxon>Agaricomycetes</taxon>
        <taxon>Agaricomycetidae</taxon>
        <taxon>Agaricales</taxon>
        <taxon>Marasmiineae</taxon>
        <taxon>Omphalotaceae</taxon>
        <taxon>Gymnopus</taxon>
    </lineage>
</organism>
<evidence type="ECO:0000313" key="2">
    <source>
        <dbReference type="EMBL" id="KAE9384022.1"/>
    </source>
</evidence>
<accession>A0A6A4GEQ1</accession>
<keyword evidence="3" id="KW-1185">Reference proteome</keyword>
<feature type="region of interest" description="Disordered" evidence="1">
    <location>
        <begin position="53"/>
        <end position="115"/>
    </location>
</feature>
<dbReference type="AlphaFoldDB" id="A0A6A4GEQ1"/>
<name>A0A6A4GEQ1_9AGAR</name>
<gene>
    <name evidence="2" type="ORF">BT96DRAFT_1008520</name>
</gene>
<feature type="compositionally biased region" description="Basic residues" evidence="1">
    <location>
        <begin position="100"/>
        <end position="109"/>
    </location>
</feature>
<proteinExistence type="predicted"/>